<feature type="compositionally biased region" description="Basic residues" evidence="1">
    <location>
        <begin position="1"/>
        <end position="13"/>
    </location>
</feature>
<reference evidence="3" key="1">
    <citation type="submission" date="2021-01" db="EMBL/GenBank/DDBJ databases">
        <authorList>
            <person name="Corre E."/>
            <person name="Pelletier E."/>
            <person name="Niang G."/>
            <person name="Scheremetjew M."/>
            <person name="Finn R."/>
            <person name="Kale V."/>
            <person name="Holt S."/>
            <person name="Cochrane G."/>
            <person name="Meng A."/>
            <person name="Brown T."/>
            <person name="Cohen L."/>
        </authorList>
    </citation>
    <scope>NUCLEOTIDE SEQUENCE</scope>
    <source>
        <strain evidence="3">Pop2</strain>
    </source>
</reference>
<name>A0A7S2E8K9_9STRA</name>
<feature type="compositionally biased region" description="Low complexity" evidence="1">
    <location>
        <begin position="153"/>
        <end position="170"/>
    </location>
</feature>
<sequence length="452" mass="49221">MKRLFKGSRKPKKKDGEDNHEEESGLGTGLAAPSADISIASSSAATDLFEGISEENRQAAASAMSDSGSVTSGLTGATAPTRMSSYQYAMHQYNNTVNPFREIGLVENEWETLSKESYRPPRSSSSSSSPLSEVRLPPPPPPPGPPPVRRRSSSNASSVPPSNALLDPADTPAPPPSETASTPYRDNTSHSPPRTAFAPPAQSHQPPQQLHFHNLHHQPPPPQSSTHPNANIPAYAPEPEMPDATYEELYGDGYVGGPIKYLYPSGYQTMRPRSGPWKLSIVVCFLFLWLTVFIVGHCSDRVDLSYYNVNGDEIDDDALVIETRWCGSKMLYFMWVVSVLITGVATAYCGIIGYIRARDFAVANCRSQPPGMVGKSDYYVRVDDVNVNQRTPNGSVPSSNDGGLVNSYHDAISGLPLHHSFRRTIYQADGTPQFWGGHIYRPTQAAVAVTSR</sequence>
<feature type="region of interest" description="Disordered" evidence="1">
    <location>
        <begin position="114"/>
        <end position="238"/>
    </location>
</feature>
<dbReference type="AlphaFoldDB" id="A0A7S2E8K9"/>
<feature type="compositionally biased region" description="Pro residues" evidence="1">
    <location>
        <begin position="136"/>
        <end position="147"/>
    </location>
</feature>
<evidence type="ECO:0000256" key="2">
    <source>
        <dbReference type="SAM" id="Phobius"/>
    </source>
</evidence>
<evidence type="ECO:0000256" key="1">
    <source>
        <dbReference type="SAM" id="MobiDB-lite"/>
    </source>
</evidence>
<gene>
    <name evidence="3" type="ORF">DBRI1063_LOCUS6677</name>
</gene>
<feature type="transmembrane region" description="Helical" evidence="2">
    <location>
        <begin position="277"/>
        <end position="296"/>
    </location>
</feature>
<feature type="region of interest" description="Disordered" evidence="1">
    <location>
        <begin position="57"/>
        <end position="77"/>
    </location>
</feature>
<evidence type="ECO:0000313" key="3">
    <source>
        <dbReference type="EMBL" id="CAD9321774.1"/>
    </source>
</evidence>
<feature type="compositionally biased region" description="Low complexity" evidence="1">
    <location>
        <begin position="196"/>
        <end position="212"/>
    </location>
</feature>
<keyword evidence="2" id="KW-0812">Transmembrane</keyword>
<accession>A0A7S2E8K9</accession>
<feature type="compositionally biased region" description="Polar residues" evidence="1">
    <location>
        <begin position="64"/>
        <end position="75"/>
    </location>
</feature>
<organism evidence="3">
    <name type="scientific">Ditylum brightwellii</name>
    <dbReference type="NCBI Taxonomy" id="49249"/>
    <lineage>
        <taxon>Eukaryota</taxon>
        <taxon>Sar</taxon>
        <taxon>Stramenopiles</taxon>
        <taxon>Ochrophyta</taxon>
        <taxon>Bacillariophyta</taxon>
        <taxon>Mediophyceae</taxon>
        <taxon>Lithodesmiophycidae</taxon>
        <taxon>Lithodesmiales</taxon>
        <taxon>Lithodesmiaceae</taxon>
        <taxon>Ditylum</taxon>
    </lineage>
</organism>
<proteinExistence type="predicted"/>
<dbReference type="EMBL" id="HBGN01010397">
    <property type="protein sequence ID" value="CAD9321774.1"/>
    <property type="molecule type" value="Transcribed_RNA"/>
</dbReference>
<feature type="compositionally biased region" description="Low complexity" evidence="1">
    <location>
        <begin position="120"/>
        <end position="135"/>
    </location>
</feature>
<keyword evidence="2" id="KW-0472">Membrane</keyword>
<feature type="region of interest" description="Disordered" evidence="1">
    <location>
        <begin position="1"/>
        <end position="32"/>
    </location>
</feature>
<keyword evidence="2" id="KW-1133">Transmembrane helix</keyword>
<feature type="transmembrane region" description="Helical" evidence="2">
    <location>
        <begin position="332"/>
        <end position="355"/>
    </location>
</feature>
<protein>
    <submittedName>
        <fullName evidence="3">Uncharacterized protein</fullName>
    </submittedName>
</protein>